<dbReference type="Proteomes" id="UP000199545">
    <property type="component" value="Unassembled WGS sequence"/>
</dbReference>
<evidence type="ECO:0000313" key="2">
    <source>
        <dbReference type="Proteomes" id="UP000199545"/>
    </source>
</evidence>
<organism evidence="1 2">
    <name type="scientific">Thermoflavimicrobium dichotomicum</name>
    <dbReference type="NCBI Taxonomy" id="46223"/>
    <lineage>
        <taxon>Bacteria</taxon>
        <taxon>Bacillati</taxon>
        <taxon>Bacillota</taxon>
        <taxon>Bacilli</taxon>
        <taxon>Bacillales</taxon>
        <taxon>Thermoactinomycetaceae</taxon>
        <taxon>Thermoflavimicrobium</taxon>
    </lineage>
</organism>
<gene>
    <name evidence="1" type="ORF">SAMN05421852_1268</name>
</gene>
<keyword evidence="2" id="KW-1185">Reference proteome</keyword>
<accession>A0A1I3UN29</accession>
<reference evidence="1 2" key="1">
    <citation type="submission" date="2016-10" db="EMBL/GenBank/DDBJ databases">
        <authorList>
            <person name="de Groot N.N."/>
        </authorList>
    </citation>
    <scope>NUCLEOTIDE SEQUENCE [LARGE SCALE GENOMIC DNA]</scope>
    <source>
        <strain evidence="1 2">DSM 44778</strain>
    </source>
</reference>
<name>A0A1I3UN29_9BACL</name>
<dbReference type="AlphaFoldDB" id="A0A1I3UN29"/>
<protein>
    <submittedName>
        <fullName evidence="1">Uncharacterized protein</fullName>
    </submittedName>
</protein>
<dbReference type="EMBL" id="FORR01000026">
    <property type="protein sequence ID" value="SFJ84149.1"/>
    <property type="molecule type" value="Genomic_DNA"/>
</dbReference>
<proteinExistence type="predicted"/>
<evidence type="ECO:0000313" key="1">
    <source>
        <dbReference type="EMBL" id="SFJ84149.1"/>
    </source>
</evidence>
<sequence length="69" mass="8453">MIKRYKDHLEEFSHEFSKEWIINSSDILSIFEEKYYTPLLEQLSNELGLELIEKDIKNLYYQTHKPLFL</sequence>